<gene>
    <name evidence="2" type="ORF">M422DRAFT_50075</name>
</gene>
<name>A0A0C9UU75_SPHS4</name>
<sequence length="119" mass="12406">MRYASLSPASHTDTNTKNLSQTSVSSPTKRTLVPYASLSIELKGTGVDDVEADVSTPRVTAYAPSTPPGDSNGPSTSNVPSNFNANKANDITEEDDSALKAFAAPLPASRISNLGNRPL</sequence>
<protein>
    <submittedName>
        <fullName evidence="2">Unplaced genomic scaffold SPHSTscaffold_86, whole genome shotgun sequence</fullName>
    </submittedName>
</protein>
<dbReference type="AlphaFoldDB" id="A0A0C9UU75"/>
<proteinExistence type="predicted"/>
<feature type="compositionally biased region" description="Polar residues" evidence="1">
    <location>
        <begin position="68"/>
        <end position="89"/>
    </location>
</feature>
<accession>A0A0C9UU75</accession>
<keyword evidence="3" id="KW-1185">Reference proteome</keyword>
<feature type="region of interest" description="Disordered" evidence="1">
    <location>
        <begin position="44"/>
        <end position="92"/>
    </location>
</feature>
<dbReference type="Proteomes" id="UP000054279">
    <property type="component" value="Unassembled WGS sequence"/>
</dbReference>
<evidence type="ECO:0000256" key="1">
    <source>
        <dbReference type="SAM" id="MobiDB-lite"/>
    </source>
</evidence>
<evidence type="ECO:0000313" key="2">
    <source>
        <dbReference type="EMBL" id="KIJ38384.1"/>
    </source>
</evidence>
<feature type="compositionally biased region" description="Polar residues" evidence="1">
    <location>
        <begin position="7"/>
        <end position="29"/>
    </location>
</feature>
<reference evidence="2 3" key="1">
    <citation type="submission" date="2014-06" db="EMBL/GenBank/DDBJ databases">
        <title>Evolutionary Origins and Diversification of the Mycorrhizal Mutualists.</title>
        <authorList>
            <consortium name="DOE Joint Genome Institute"/>
            <consortium name="Mycorrhizal Genomics Consortium"/>
            <person name="Kohler A."/>
            <person name="Kuo A."/>
            <person name="Nagy L.G."/>
            <person name="Floudas D."/>
            <person name="Copeland A."/>
            <person name="Barry K.W."/>
            <person name="Cichocki N."/>
            <person name="Veneault-Fourrey C."/>
            <person name="LaButti K."/>
            <person name="Lindquist E.A."/>
            <person name="Lipzen A."/>
            <person name="Lundell T."/>
            <person name="Morin E."/>
            <person name="Murat C."/>
            <person name="Riley R."/>
            <person name="Ohm R."/>
            <person name="Sun H."/>
            <person name="Tunlid A."/>
            <person name="Henrissat B."/>
            <person name="Grigoriev I.V."/>
            <person name="Hibbett D.S."/>
            <person name="Martin F."/>
        </authorList>
    </citation>
    <scope>NUCLEOTIDE SEQUENCE [LARGE SCALE GENOMIC DNA]</scope>
    <source>
        <strain evidence="2 3">SS14</strain>
    </source>
</reference>
<evidence type="ECO:0000313" key="3">
    <source>
        <dbReference type="Proteomes" id="UP000054279"/>
    </source>
</evidence>
<organism evidence="2 3">
    <name type="scientific">Sphaerobolus stellatus (strain SS14)</name>
    <dbReference type="NCBI Taxonomy" id="990650"/>
    <lineage>
        <taxon>Eukaryota</taxon>
        <taxon>Fungi</taxon>
        <taxon>Dikarya</taxon>
        <taxon>Basidiomycota</taxon>
        <taxon>Agaricomycotina</taxon>
        <taxon>Agaricomycetes</taxon>
        <taxon>Phallomycetidae</taxon>
        <taxon>Geastrales</taxon>
        <taxon>Sphaerobolaceae</taxon>
        <taxon>Sphaerobolus</taxon>
    </lineage>
</organism>
<dbReference type="EMBL" id="KN837161">
    <property type="protein sequence ID" value="KIJ38384.1"/>
    <property type="molecule type" value="Genomic_DNA"/>
</dbReference>
<feature type="region of interest" description="Disordered" evidence="1">
    <location>
        <begin position="1"/>
        <end position="30"/>
    </location>
</feature>
<dbReference type="HOGENOM" id="CLU_2062969_0_0_1"/>